<dbReference type="AlphaFoldDB" id="A0A9P4U5Y7"/>
<accession>A0A9P4U5Y7</accession>
<feature type="region of interest" description="Disordered" evidence="1">
    <location>
        <begin position="177"/>
        <end position="225"/>
    </location>
</feature>
<evidence type="ECO:0000313" key="3">
    <source>
        <dbReference type="Proteomes" id="UP000799764"/>
    </source>
</evidence>
<keyword evidence="3" id="KW-1185">Reference proteome</keyword>
<reference evidence="2" key="1">
    <citation type="journal article" date="2020" name="Stud. Mycol.">
        <title>101 Dothideomycetes genomes: a test case for predicting lifestyles and emergence of pathogens.</title>
        <authorList>
            <person name="Haridas S."/>
            <person name="Albert R."/>
            <person name="Binder M."/>
            <person name="Bloem J."/>
            <person name="Labutti K."/>
            <person name="Salamov A."/>
            <person name="Andreopoulos B."/>
            <person name="Baker S."/>
            <person name="Barry K."/>
            <person name="Bills G."/>
            <person name="Bluhm B."/>
            <person name="Cannon C."/>
            <person name="Castanera R."/>
            <person name="Culley D."/>
            <person name="Daum C."/>
            <person name="Ezra D."/>
            <person name="Gonzalez J."/>
            <person name="Henrissat B."/>
            <person name="Kuo A."/>
            <person name="Liang C."/>
            <person name="Lipzen A."/>
            <person name="Lutzoni F."/>
            <person name="Magnuson J."/>
            <person name="Mondo S."/>
            <person name="Nolan M."/>
            <person name="Ohm R."/>
            <person name="Pangilinan J."/>
            <person name="Park H.-J."/>
            <person name="Ramirez L."/>
            <person name="Alfaro M."/>
            <person name="Sun H."/>
            <person name="Tritt A."/>
            <person name="Yoshinaga Y."/>
            <person name="Zwiers L.-H."/>
            <person name="Turgeon B."/>
            <person name="Goodwin S."/>
            <person name="Spatafora J."/>
            <person name="Crous P."/>
            <person name="Grigoriev I."/>
        </authorList>
    </citation>
    <scope>NUCLEOTIDE SEQUENCE</scope>
    <source>
        <strain evidence="2">CBS 690.94</strain>
    </source>
</reference>
<sequence length="225" mass="25822">MPDNPDGPPRDVPLTHTMRIPEELHISVTATEAQRPKYINILPLLLLAIQAPEHFTCKVVCGGKSLSDKPARHGVQSAFHTEFTDRDLTHSLRCLLFHNDKVWNERLRGCSYALWDMYHERHLVIVFPAGGFPGGRSSRRAAQEEMGFADSIGDCGLLTVDLHCADEFAGLVRWEMPETKSLREEDEEEEEEDDEDEEEEEEGEEDVPYKSQKWDFFTRPPRNDE</sequence>
<protein>
    <submittedName>
        <fullName evidence="2">Uncharacterized protein</fullName>
    </submittedName>
</protein>
<evidence type="ECO:0000313" key="2">
    <source>
        <dbReference type="EMBL" id="KAF2438216.1"/>
    </source>
</evidence>
<name>A0A9P4U5Y7_9PLEO</name>
<evidence type="ECO:0000256" key="1">
    <source>
        <dbReference type="SAM" id="MobiDB-lite"/>
    </source>
</evidence>
<proteinExistence type="predicted"/>
<feature type="compositionally biased region" description="Acidic residues" evidence="1">
    <location>
        <begin position="184"/>
        <end position="206"/>
    </location>
</feature>
<comment type="caution">
    <text evidence="2">The sequence shown here is derived from an EMBL/GenBank/DDBJ whole genome shotgun (WGS) entry which is preliminary data.</text>
</comment>
<gene>
    <name evidence="2" type="ORF">P171DRAFT_437279</name>
</gene>
<organism evidence="2 3">
    <name type="scientific">Karstenula rhodostoma CBS 690.94</name>
    <dbReference type="NCBI Taxonomy" id="1392251"/>
    <lineage>
        <taxon>Eukaryota</taxon>
        <taxon>Fungi</taxon>
        <taxon>Dikarya</taxon>
        <taxon>Ascomycota</taxon>
        <taxon>Pezizomycotina</taxon>
        <taxon>Dothideomycetes</taxon>
        <taxon>Pleosporomycetidae</taxon>
        <taxon>Pleosporales</taxon>
        <taxon>Massarineae</taxon>
        <taxon>Didymosphaeriaceae</taxon>
        <taxon>Karstenula</taxon>
    </lineage>
</organism>
<dbReference type="Proteomes" id="UP000799764">
    <property type="component" value="Unassembled WGS sequence"/>
</dbReference>
<dbReference type="EMBL" id="MU001513">
    <property type="protein sequence ID" value="KAF2438216.1"/>
    <property type="molecule type" value="Genomic_DNA"/>
</dbReference>